<sequence length="41" mass="4388">MKDYQAADDEHRLSPVVIGTTAVLVATFALGVLYQLVGLVL</sequence>
<name>M1XQP5_NATM8</name>
<keyword evidence="1" id="KW-1133">Transmembrane helix</keyword>
<dbReference type="KEGG" id="nmo:Nmlp_2304"/>
<organism evidence="2 3">
    <name type="scientific">Natronomonas moolapensis (strain DSM 18674 / CECT 7526 / JCM 14361 / 8.8.11)</name>
    <dbReference type="NCBI Taxonomy" id="268739"/>
    <lineage>
        <taxon>Archaea</taxon>
        <taxon>Methanobacteriati</taxon>
        <taxon>Methanobacteriota</taxon>
        <taxon>Stenosarchaea group</taxon>
        <taxon>Halobacteria</taxon>
        <taxon>Halobacteriales</taxon>
        <taxon>Natronomonadaceae</taxon>
        <taxon>Natronomonas</taxon>
    </lineage>
</organism>
<keyword evidence="3" id="KW-1185">Reference proteome</keyword>
<keyword evidence="1" id="KW-0472">Membrane</keyword>
<accession>M1XQP5</accession>
<evidence type="ECO:0000313" key="3">
    <source>
        <dbReference type="Proteomes" id="UP000011867"/>
    </source>
</evidence>
<gene>
    <name evidence="2" type="ordered locus">Nmlp_2304</name>
</gene>
<feature type="transmembrane region" description="Helical" evidence="1">
    <location>
        <begin position="12"/>
        <end position="37"/>
    </location>
</feature>
<evidence type="ECO:0000313" key="2">
    <source>
        <dbReference type="EMBL" id="CCQ36472.1"/>
    </source>
</evidence>
<evidence type="ECO:0000256" key="1">
    <source>
        <dbReference type="SAM" id="Phobius"/>
    </source>
</evidence>
<dbReference type="HOGENOM" id="CLU_218569_0_0_2"/>
<dbReference type="RefSeq" id="WP_015409271.1">
    <property type="nucleotide sequence ID" value="NC_020388.1"/>
</dbReference>
<dbReference type="Proteomes" id="UP000011867">
    <property type="component" value="Chromosome"/>
</dbReference>
<proteinExistence type="predicted"/>
<dbReference type="GeneID" id="77145516"/>
<reference evidence="2 3" key="1">
    <citation type="journal article" date="2013" name="Genome Announc.">
        <title>Genome of the haloarchaeon Natronomonas moolapensis, a neutrophilic member of a previously haloalkaliphilic genus.</title>
        <authorList>
            <person name="Dyall-Smith M.L."/>
            <person name="Pfeiffer F."/>
            <person name="Oberwinkler T."/>
            <person name="Klee K."/>
            <person name="Rampp M."/>
            <person name="Palm P."/>
            <person name="Gross K."/>
            <person name="Schuster S.C."/>
            <person name="Oesterhelt D."/>
        </authorList>
    </citation>
    <scope>NUCLEOTIDE SEQUENCE [LARGE SCALE GENOMIC DNA]</scope>
    <source>
        <strain evidence="3">DSM 18674 / JCM 14361 / 8.8.11</strain>
    </source>
</reference>
<dbReference type="EMBL" id="HF582854">
    <property type="protein sequence ID" value="CCQ36472.1"/>
    <property type="molecule type" value="Genomic_DNA"/>
</dbReference>
<dbReference type="AlphaFoldDB" id="M1XQP5"/>
<protein>
    <submittedName>
        <fullName evidence="2">Uncharacterized protein</fullName>
    </submittedName>
</protein>
<keyword evidence="1" id="KW-0812">Transmembrane</keyword>